<proteinExistence type="predicted"/>
<name>A0A3B0UYB9_9ZZZZ</name>
<organism evidence="1">
    <name type="scientific">hydrothermal vent metagenome</name>
    <dbReference type="NCBI Taxonomy" id="652676"/>
    <lineage>
        <taxon>unclassified sequences</taxon>
        <taxon>metagenomes</taxon>
        <taxon>ecological metagenomes</taxon>
    </lineage>
</organism>
<reference evidence="1" key="1">
    <citation type="submission" date="2018-06" db="EMBL/GenBank/DDBJ databases">
        <authorList>
            <person name="Zhirakovskaya E."/>
        </authorList>
    </citation>
    <scope>NUCLEOTIDE SEQUENCE</scope>
</reference>
<dbReference type="EMBL" id="UOEX01000146">
    <property type="protein sequence ID" value="VAW35881.1"/>
    <property type="molecule type" value="Genomic_DNA"/>
</dbReference>
<dbReference type="AlphaFoldDB" id="A0A3B0UYB9"/>
<accession>A0A3B0UYB9</accession>
<gene>
    <name evidence="1" type="ORF">MNBD_DELTA03-746</name>
</gene>
<sequence>MTEPDLTAGSEVDSYCLKCKDMTNHMIIAMADGAIAKAQCNVCGGRHKYRAAKPSKSKAKGTASRAAAGVTLKEKKATAAFEALLKGRDGSESKPYAMTAIFNKNEIINHPTFGLGVVTSIIPANKIEVTFKDGVRILICVLPVSETPEPAKSRKKKIRKVVKEAAA</sequence>
<evidence type="ECO:0000313" key="1">
    <source>
        <dbReference type="EMBL" id="VAW35881.1"/>
    </source>
</evidence>
<protein>
    <submittedName>
        <fullName evidence="1">Uncharacterized protein</fullName>
    </submittedName>
</protein>